<accession>A0ABW0E2Z4</accession>
<keyword evidence="2 8" id="KW-0812">Transmembrane</keyword>
<evidence type="ECO:0000256" key="2">
    <source>
        <dbReference type="ARBA" id="ARBA00022692"/>
    </source>
</evidence>
<dbReference type="Gene3D" id="1.20.1560.10">
    <property type="entry name" value="ABC transporter type 1, transmembrane domain"/>
    <property type="match status" value="1"/>
</dbReference>
<feature type="region of interest" description="Disordered" evidence="7">
    <location>
        <begin position="330"/>
        <end position="382"/>
    </location>
</feature>
<evidence type="ECO:0000313" key="11">
    <source>
        <dbReference type="EMBL" id="MFC5243913.1"/>
    </source>
</evidence>
<dbReference type="Gene3D" id="3.40.50.300">
    <property type="entry name" value="P-loop containing nucleotide triphosphate hydrolases"/>
    <property type="match status" value="1"/>
</dbReference>
<gene>
    <name evidence="11" type="ORF">ACFPWV_29040</name>
</gene>
<dbReference type="PROSITE" id="PS50893">
    <property type="entry name" value="ABC_TRANSPORTER_2"/>
    <property type="match status" value="1"/>
</dbReference>
<dbReference type="InterPro" id="IPR036640">
    <property type="entry name" value="ABC1_TM_sf"/>
</dbReference>
<dbReference type="InterPro" id="IPR027417">
    <property type="entry name" value="P-loop_NTPase"/>
</dbReference>
<keyword evidence="3" id="KW-0547">Nucleotide-binding</keyword>
<keyword evidence="5 8" id="KW-1133">Transmembrane helix</keyword>
<dbReference type="InterPro" id="IPR003439">
    <property type="entry name" value="ABC_transporter-like_ATP-bd"/>
</dbReference>
<feature type="transmembrane region" description="Helical" evidence="8">
    <location>
        <begin position="35"/>
        <end position="57"/>
    </location>
</feature>
<dbReference type="SUPFAM" id="SSF52540">
    <property type="entry name" value="P-loop containing nucleoside triphosphate hydrolases"/>
    <property type="match status" value="1"/>
</dbReference>
<feature type="transmembrane region" description="Helical" evidence="8">
    <location>
        <begin position="69"/>
        <end position="91"/>
    </location>
</feature>
<evidence type="ECO:0000256" key="3">
    <source>
        <dbReference type="ARBA" id="ARBA00022741"/>
    </source>
</evidence>
<dbReference type="PANTHER" id="PTHR24221">
    <property type="entry name" value="ATP-BINDING CASSETTE SUB-FAMILY B"/>
    <property type="match status" value="1"/>
</dbReference>
<sequence length="624" mass="64092">MTRVAGVGDGSGALRRIAPSARRFLARRTGVSVRLALWSLVETGQAFLVGYGVARAVDQGFLAGDVRRGLLWLAVALVAVLFGAPVIRGVFTQLAGLTEPLRDGLVRRAVDRSLARAVLGGAGGTDRAAVSLLTNQVEIARDSFAGLVLTLRSFVFTAAGALLGLLSLHPALLVVVLPPLTGGLALFLVTLRPMAAAQRRALAADEALGDHAARSRAALRDLTACGTGSEAARRGAELVDGAAAAARALAGWAAVRTAALGVSGQLPVLALLLAVPWLRGRGVTAGALLGAFTYLVQSLLPALHTLMTALGAAGARLLVVLDRIIGPEPEPEPAGAKASAAGHHARPKPAYPTPGTAVTARPRTTAGTRAPAHGERPARGGPAAAVELRSVTLSYGARAEPVLDSLDLRVAPGERLAVVGPSGIGKSTLTRLVAGTLAPSGGEVRVAGREVTGRTPAELAALRVLVPQEAYVFSGTVGDNLAYLRPDADRADLDAAVGALGLRPLVERLGGLDAPVRPAGLSPGERQLVALARACLSPAPLLLLDEATCHLDPASEARAEEALARRPGTLLVVAHRLSSAVRADRVLVLDGTEAVCGTHEEALERSPLYRDLTGRWNGGPAREP</sequence>
<dbReference type="InterPro" id="IPR039421">
    <property type="entry name" value="Type_1_exporter"/>
</dbReference>
<evidence type="ECO:0000313" key="12">
    <source>
        <dbReference type="Proteomes" id="UP001596035"/>
    </source>
</evidence>
<feature type="domain" description="ABC transporter" evidence="9">
    <location>
        <begin position="386"/>
        <end position="616"/>
    </location>
</feature>
<dbReference type="GO" id="GO:0005524">
    <property type="term" value="F:ATP binding"/>
    <property type="evidence" value="ECO:0007669"/>
    <property type="project" value="UniProtKB-KW"/>
</dbReference>
<comment type="subcellular location">
    <subcellularLocation>
        <location evidence="1">Cell membrane</location>
        <topology evidence="1">Multi-pass membrane protein</topology>
    </subcellularLocation>
</comment>
<dbReference type="Proteomes" id="UP001596035">
    <property type="component" value="Unassembled WGS sequence"/>
</dbReference>
<dbReference type="PANTHER" id="PTHR24221:SF654">
    <property type="entry name" value="ATP-BINDING CASSETTE SUB-FAMILY B MEMBER 6"/>
    <property type="match status" value="1"/>
</dbReference>
<dbReference type="EMBL" id="JBHSKN010000027">
    <property type="protein sequence ID" value="MFC5243913.1"/>
    <property type="molecule type" value="Genomic_DNA"/>
</dbReference>
<dbReference type="SMART" id="SM00382">
    <property type="entry name" value="AAA"/>
    <property type="match status" value="1"/>
</dbReference>
<keyword evidence="6 8" id="KW-0472">Membrane</keyword>
<comment type="caution">
    <text evidence="11">The sequence shown here is derived from an EMBL/GenBank/DDBJ whole genome shotgun (WGS) entry which is preliminary data.</text>
</comment>
<evidence type="ECO:0000256" key="4">
    <source>
        <dbReference type="ARBA" id="ARBA00022840"/>
    </source>
</evidence>
<organism evidence="11 12">
    <name type="scientific">Streptomyces atrovirens</name>
    <dbReference type="NCBI Taxonomy" id="285556"/>
    <lineage>
        <taxon>Bacteria</taxon>
        <taxon>Bacillati</taxon>
        <taxon>Actinomycetota</taxon>
        <taxon>Actinomycetes</taxon>
        <taxon>Kitasatosporales</taxon>
        <taxon>Streptomycetaceae</taxon>
        <taxon>Streptomyces</taxon>
    </lineage>
</organism>
<evidence type="ECO:0000256" key="5">
    <source>
        <dbReference type="ARBA" id="ARBA00022989"/>
    </source>
</evidence>
<dbReference type="PROSITE" id="PS50929">
    <property type="entry name" value="ABC_TM1F"/>
    <property type="match status" value="1"/>
</dbReference>
<reference evidence="12" key="1">
    <citation type="journal article" date="2019" name="Int. J. Syst. Evol. Microbiol.">
        <title>The Global Catalogue of Microorganisms (GCM) 10K type strain sequencing project: providing services to taxonomists for standard genome sequencing and annotation.</title>
        <authorList>
            <consortium name="The Broad Institute Genomics Platform"/>
            <consortium name="The Broad Institute Genome Sequencing Center for Infectious Disease"/>
            <person name="Wu L."/>
            <person name="Ma J."/>
        </authorList>
    </citation>
    <scope>NUCLEOTIDE SEQUENCE [LARGE SCALE GENOMIC DNA]</scope>
    <source>
        <strain evidence="12">CGMCC 4.7131</strain>
    </source>
</reference>
<keyword evidence="12" id="KW-1185">Reference proteome</keyword>
<evidence type="ECO:0000259" key="10">
    <source>
        <dbReference type="PROSITE" id="PS50929"/>
    </source>
</evidence>
<dbReference type="InterPro" id="IPR003593">
    <property type="entry name" value="AAA+_ATPase"/>
</dbReference>
<feature type="compositionally biased region" description="Low complexity" evidence="7">
    <location>
        <begin position="353"/>
        <end position="371"/>
    </location>
</feature>
<evidence type="ECO:0000256" key="6">
    <source>
        <dbReference type="ARBA" id="ARBA00023136"/>
    </source>
</evidence>
<dbReference type="Pfam" id="PF00005">
    <property type="entry name" value="ABC_tran"/>
    <property type="match status" value="1"/>
</dbReference>
<evidence type="ECO:0000259" key="9">
    <source>
        <dbReference type="PROSITE" id="PS50893"/>
    </source>
</evidence>
<dbReference type="RefSeq" id="WP_344558729.1">
    <property type="nucleotide sequence ID" value="NZ_BAAATG010000011.1"/>
</dbReference>
<dbReference type="InterPro" id="IPR011527">
    <property type="entry name" value="ABC1_TM_dom"/>
</dbReference>
<feature type="domain" description="ABC transmembrane type-1" evidence="10">
    <location>
        <begin position="35"/>
        <end position="301"/>
    </location>
</feature>
<protein>
    <submittedName>
        <fullName evidence="11">ATP-binding cassette domain-containing protein</fullName>
    </submittedName>
</protein>
<dbReference type="SUPFAM" id="SSF90123">
    <property type="entry name" value="ABC transporter transmembrane region"/>
    <property type="match status" value="1"/>
</dbReference>
<feature type="transmembrane region" description="Helical" evidence="8">
    <location>
        <begin position="171"/>
        <end position="191"/>
    </location>
</feature>
<dbReference type="CDD" id="cd03228">
    <property type="entry name" value="ABCC_MRP_Like"/>
    <property type="match status" value="1"/>
</dbReference>
<evidence type="ECO:0000256" key="1">
    <source>
        <dbReference type="ARBA" id="ARBA00004651"/>
    </source>
</evidence>
<keyword evidence="4 11" id="KW-0067">ATP-binding</keyword>
<name>A0ABW0E2Z4_9ACTN</name>
<evidence type="ECO:0000256" key="7">
    <source>
        <dbReference type="SAM" id="MobiDB-lite"/>
    </source>
</evidence>
<feature type="transmembrane region" description="Helical" evidence="8">
    <location>
        <begin position="144"/>
        <end position="165"/>
    </location>
</feature>
<evidence type="ECO:0000256" key="8">
    <source>
        <dbReference type="SAM" id="Phobius"/>
    </source>
</evidence>
<feature type="compositionally biased region" description="Low complexity" evidence="7">
    <location>
        <begin position="333"/>
        <end position="342"/>
    </location>
</feature>
<proteinExistence type="predicted"/>